<dbReference type="InterPro" id="IPR025110">
    <property type="entry name" value="AMP-bd_C"/>
</dbReference>
<evidence type="ECO:0000256" key="4">
    <source>
        <dbReference type="ARBA" id="ARBA00023098"/>
    </source>
</evidence>
<sequence length="104" mass="12050">MGRYKDLIIYDGNNIYPDQVEEVIAKMEGILESAVIGIPHPVFGEVPRAYVVKDKQSNLTEADIIRHCRERLANYKVPEIHFMSELPKNRLGKVLKRLLKQQNF</sequence>
<keyword evidence="4" id="KW-0443">Lipid metabolism</keyword>
<comment type="caution">
    <text evidence="6">The sequence shown here is derived from an EMBL/GenBank/DDBJ whole genome shotgun (WGS) entry which is preliminary data.</text>
</comment>
<dbReference type="EMBL" id="AHFL01000056">
    <property type="protein sequence ID" value="EOO62093.1"/>
    <property type="molecule type" value="Genomic_DNA"/>
</dbReference>
<dbReference type="GO" id="GO:0016874">
    <property type="term" value="F:ligase activity"/>
    <property type="evidence" value="ECO:0007669"/>
    <property type="project" value="UniProtKB-KW"/>
</dbReference>
<dbReference type="Proteomes" id="UP000014023">
    <property type="component" value="Unassembled WGS sequence"/>
</dbReference>
<feature type="domain" description="AMP-binding enzyme C-terminal" evidence="5">
    <location>
        <begin position="19"/>
        <end position="93"/>
    </location>
</feature>
<dbReference type="InterPro" id="IPR045851">
    <property type="entry name" value="AMP-bd_C_sf"/>
</dbReference>
<evidence type="ECO:0000313" key="6">
    <source>
        <dbReference type="EMBL" id="EOO62093.1"/>
    </source>
</evidence>
<dbReference type="PANTHER" id="PTHR43859">
    <property type="entry name" value="ACYL-ACTIVATING ENZYME"/>
    <property type="match status" value="1"/>
</dbReference>
<dbReference type="GO" id="GO:0006631">
    <property type="term" value="P:fatty acid metabolic process"/>
    <property type="evidence" value="ECO:0007669"/>
    <property type="project" value="UniProtKB-KW"/>
</dbReference>
<dbReference type="AlphaFoldDB" id="A0A9W5V626"/>
<gene>
    <name evidence="6" type="ORF">IKE_05753</name>
</gene>
<accession>A0A9W5V626</accession>
<keyword evidence="3" id="KW-0276">Fatty acid metabolism</keyword>
<organism evidence="6 7">
    <name type="scientific">Bacillus cereus VD196</name>
    <dbReference type="NCBI Taxonomy" id="1053243"/>
    <lineage>
        <taxon>Bacteria</taxon>
        <taxon>Bacillati</taxon>
        <taxon>Bacillota</taxon>
        <taxon>Bacilli</taxon>
        <taxon>Bacillales</taxon>
        <taxon>Bacillaceae</taxon>
        <taxon>Bacillus</taxon>
        <taxon>Bacillus cereus group</taxon>
    </lineage>
</organism>
<name>A0A9W5V626_BACCE</name>
<dbReference type="Gene3D" id="3.30.300.30">
    <property type="match status" value="1"/>
</dbReference>
<protein>
    <recommendedName>
        <fullName evidence="5">AMP-binding enzyme C-terminal domain-containing protein</fullName>
    </recommendedName>
</protein>
<dbReference type="Pfam" id="PF13193">
    <property type="entry name" value="AMP-binding_C"/>
    <property type="match status" value="1"/>
</dbReference>
<evidence type="ECO:0000313" key="7">
    <source>
        <dbReference type="Proteomes" id="UP000014023"/>
    </source>
</evidence>
<keyword evidence="2" id="KW-0436">Ligase</keyword>
<dbReference type="PANTHER" id="PTHR43859:SF4">
    <property type="entry name" value="BUTANOATE--COA LIGASE AAE1-RELATED"/>
    <property type="match status" value="1"/>
</dbReference>
<proteinExistence type="inferred from homology"/>
<evidence type="ECO:0000256" key="2">
    <source>
        <dbReference type="ARBA" id="ARBA00022598"/>
    </source>
</evidence>
<comment type="similarity">
    <text evidence="1">Belongs to the ATP-dependent AMP-binding enzyme family.</text>
</comment>
<evidence type="ECO:0000256" key="3">
    <source>
        <dbReference type="ARBA" id="ARBA00022832"/>
    </source>
</evidence>
<evidence type="ECO:0000259" key="5">
    <source>
        <dbReference type="Pfam" id="PF13193"/>
    </source>
</evidence>
<evidence type="ECO:0000256" key="1">
    <source>
        <dbReference type="ARBA" id="ARBA00006432"/>
    </source>
</evidence>
<dbReference type="SUPFAM" id="SSF56801">
    <property type="entry name" value="Acetyl-CoA synthetase-like"/>
    <property type="match status" value="1"/>
</dbReference>
<reference evidence="6 7" key="1">
    <citation type="submission" date="2012-12" db="EMBL/GenBank/DDBJ databases">
        <title>The Genome Sequence of Bacillus cereus VD196.</title>
        <authorList>
            <consortium name="The Broad Institute Genome Sequencing Platform"/>
            <consortium name="The Broad Institute Genome Sequencing Center for Infectious Disease"/>
            <person name="Feldgarden M."/>
            <person name="Van der Auwera G.A."/>
            <person name="Mahillon J."/>
            <person name="Duprez V."/>
            <person name="Timmery S."/>
            <person name="Mattelet C."/>
            <person name="Dierick K."/>
            <person name="Sun M."/>
            <person name="Yu Z."/>
            <person name="Zhu L."/>
            <person name="Hu X."/>
            <person name="Shank E.B."/>
            <person name="Swiecicka I."/>
            <person name="Hansen B.M."/>
            <person name="Andrup L."/>
            <person name="Walker B."/>
            <person name="Young S.K."/>
            <person name="Zeng Q."/>
            <person name="Gargeya S."/>
            <person name="Fitzgerald M."/>
            <person name="Haas B."/>
            <person name="Abouelleil A."/>
            <person name="Alvarado L."/>
            <person name="Arachchi H.M."/>
            <person name="Berlin A.M."/>
            <person name="Chapman S.B."/>
            <person name="Dewar J."/>
            <person name="Goldberg J."/>
            <person name="Griggs A."/>
            <person name="Gujja S."/>
            <person name="Hansen M."/>
            <person name="Howarth C."/>
            <person name="Imamovic A."/>
            <person name="Larimer J."/>
            <person name="McCowan C."/>
            <person name="Murphy C."/>
            <person name="Neiman D."/>
            <person name="Pearson M."/>
            <person name="Priest M."/>
            <person name="Roberts A."/>
            <person name="Saif S."/>
            <person name="Shea T."/>
            <person name="Sisk P."/>
            <person name="Sykes S."/>
            <person name="Wortman J."/>
            <person name="Nusbaum C."/>
            <person name="Birren B."/>
        </authorList>
    </citation>
    <scope>NUCLEOTIDE SEQUENCE [LARGE SCALE GENOMIC DNA]</scope>
    <source>
        <strain evidence="6 7">VD196</strain>
    </source>
</reference>